<feature type="transmembrane region" description="Helical" evidence="1">
    <location>
        <begin position="279"/>
        <end position="299"/>
    </location>
</feature>
<dbReference type="InterPro" id="IPR036259">
    <property type="entry name" value="MFS_trans_sf"/>
</dbReference>
<feature type="transmembrane region" description="Helical" evidence="1">
    <location>
        <begin position="66"/>
        <end position="85"/>
    </location>
</feature>
<evidence type="ECO:0008006" key="4">
    <source>
        <dbReference type="Google" id="ProtNLM"/>
    </source>
</evidence>
<feature type="transmembrane region" description="Helical" evidence="1">
    <location>
        <begin position="97"/>
        <end position="118"/>
    </location>
</feature>
<feature type="transmembrane region" description="Helical" evidence="1">
    <location>
        <begin position="186"/>
        <end position="211"/>
    </location>
</feature>
<organism evidence="2 3">
    <name type="scientific">Tritrichomonas musculus</name>
    <dbReference type="NCBI Taxonomy" id="1915356"/>
    <lineage>
        <taxon>Eukaryota</taxon>
        <taxon>Metamonada</taxon>
        <taxon>Parabasalia</taxon>
        <taxon>Tritrichomonadida</taxon>
        <taxon>Tritrichomonadidae</taxon>
        <taxon>Tritrichomonas</taxon>
    </lineage>
</organism>
<feature type="transmembrane region" description="Helical" evidence="1">
    <location>
        <begin position="124"/>
        <end position="147"/>
    </location>
</feature>
<evidence type="ECO:0000313" key="2">
    <source>
        <dbReference type="EMBL" id="KAK8894375.1"/>
    </source>
</evidence>
<feature type="transmembrane region" description="Helical" evidence="1">
    <location>
        <begin position="24"/>
        <end position="46"/>
    </location>
</feature>
<evidence type="ECO:0000256" key="1">
    <source>
        <dbReference type="SAM" id="Phobius"/>
    </source>
</evidence>
<feature type="transmembrane region" description="Helical" evidence="1">
    <location>
        <begin position="311"/>
        <end position="329"/>
    </location>
</feature>
<sequence>MIDSLKEERLLASNTSETIKEKTYYSAFLITFPVFMGYACCFALQRNLSLVFGLTEGVSGTKLSKIYGYGVSFVYFFNLIFRVFGHNIIFGCLSPRNRIIAALASDIIGMSLLSYFSFSKTTPHVAWVFVCYSFIGICEGTYGPNMLSITNHFGNTRLWVILAMPAGVATITIIGFLLMACGVPFQIFYIATACMAFISIIVYLCTIYPAAGNIEHEAEKFDLKQFGHDLKEIGKWFPKIWAHSLIFLINMVCLSMFNPGCILYAYSSRVTFKLFKVTISHDWFIAIYNVFGFCGDFFSRRVMDKKKIIHPVFYFLLLCFAFAINISLIPEISPIAAFLFNWSNGGLYCQSTKLIGKTFKTKYGLTATSTWLFIGDAGSTTGSSIIQYVRSYIDDLKSIMY</sequence>
<keyword evidence="1" id="KW-1133">Transmembrane helix</keyword>
<dbReference type="Proteomes" id="UP001470230">
    <property type="component" value="Unassembled WGS sequence"/>
</dbReference>
<dbReference type="EMBL" id="JAPFFF010000003">
    <property type="protein sequence ID" value="KAK8894375.1"/>
    <property type="molecule type" value="Genomic_DNA"/>
</dbReference>
<feature type="transmembrane region" description="Helical" evidence="1">
    <location>
        <begin position="159"/>
        <end position="180"/>
    </location>
</feature>
<comment type="caution">
    <text evidence="2">The sequence shown here is derived from an EMBL/GenBank/DDBJ whole genome shotgun (WGS) entry which is preliminary data.</text>
</comment>
<keyword evidence="1" id="KW-0812">Transmembrane</keyword>
<evidence type="ECO:0000313" key="3">
    <source>
        <dbReference type="Proteomes" id="UP001470230"/>
    </source>
</evidence>
<dbReference type="SUPFAM" id="SSF103473">
    <property type="entry name" value="MFS general substrate transporter"/>
    <property type="match status" value="1"/>
</dbReference>
<gene>
    <name evidence="2" type="ORF">M9Y10_022810</name>
</gene>
<feature type="transmembrane region" description="Helical" evidence="1">
    <location>
        <begin position="245"/>
        <end position="267"/>
    </location>
</feature>
<proteinExistence type="predicted"/>
<reference evidence="2 3" key="1">
    <citation type="submission" date="2024-04" db="EMBL/GenBank/DDBJ databases">
        <title>Tritrichomonas musculus Genome.</title>
        <authorList>
            <person name="Alves-Ferreira E."/>
            <person name="Grigg M."/>
            <person name="Lorenzi H."/>
            <person name="Galac M."/>
        </authorList>
    </citation>
    <scope>NUCLEOTIDE SEQUENCE [LARGE SCALE GENOMIC DNA]</scope>
    <source>
        <strain evidence="2 3">EAF2021</strain>
    </source>
</reference>
<keyword evidence="3" id="KW-1185">Reference proteome</keyword>
<accession>A0ABR2KTC9</accession>
<keyword evidence="1" id="KW-0472">Membrane</keyword>
<name>A0ABR2KTC9_9EUKA</name>
<protein>
    <recommendedName>
        <fullName evidence="4">Major facilitator superfamily transporter</fullName>
    </recommendedName>
</protein>